<keyword evidence="3" id="KW-0418">Kinase</keyword>
<dbReference type="InterPro" id="IPR053149">
    <property type="entry name" value="TPK"/>
</dbReference>
<organism evidence="7 8">
    <name type="scientific">Enterococcus larvae</name>
    <dbReference type="NCBI Taxonomy" id="2794352"/>
    <lineage>
        <taxon>Bacteria</taxon>
        <taxon>Bacillati</taxon>
        <taxon>Bacillota</taxon>
        <taxon>Bacilli</taxon>
        <taxon>Lactobacillales</taxon>
        <taxon>Enterococcaceae</taxon>
        <taxon>Enterococcus</taxon>
    </lineage>
</organism>
<keyword evidence="2" id="KW-0547">Nucleotide-binding</keyword>
<dbReference type="Gene3D" id="3.40.50.10240">
    <property type="entry name" value="Thiamin pyrophosphokinase, catalytic domain"/>
    <property type="match status" value="1"/>
</dbReference>
<evidence type="ECO:0000256" key="1">
    <source>
        <dbReference type="ARBA" id="ARBA00022679"/>
    </source>
</evidence>
<keyword evidence="1 7" id="KW-0808">Transferase</keyword>
<dbReference type="RefSeq" id="WP_209557786.1">
    <property type="nucleotide sequence ID" value="NZ_JAEDXU010000006.1"/>
</dbReference>
<dbReference type="SUPFAM" id="SSF63999">
    <property type="entry name" value="Thiamin pyrophosphokinase, catalytic domain"/>
    <property type="match status" value="1"/>
</dbReference>
<dbReference type="SMART" id="SM00983">
    <property type="entry name" value="TPK_B1_binding"/>
    <property type="match status" value="1"/>
</dbReference>
<dbReference type="InterPro" id="IPR006282">
    <property type="entry name" value="Thi_PPkinase"/>
</dbReference>
<sequence length="212" mass="23961">MNILLVAGGSRKTWPQLDFSSYNIFVGVDRGSLLLLEEGQSVDLAVGDFDSLSKEEYSMVERRAKRIHTSPTEKDDTDTQLALEEAFRLFPEGLVTVVGATGGRLDHFLANLWLPMEERFQPFIRQIILKDEQNTISYYLPGEYTVKREADKKYLAYCCLTPVENLTLKDSKYLLEHQQVPVPTSYASNEFVGDTAAFSFDSGMIAVIQSRD</sequence>
<proteinExistence type="predicted"/>
<feature type="domain" description="Thiamin pyrophosphokinase thiamin-binding" evidence="6">
    <location>
        <begin position="142"/>
        <end position="206"/>
    </location>
</feature>
<evidence type="ECO:0000256" key="4">
    <source>
        <dbReference type="ARBA" id="ARBA00022840"/>
    </source>
</evidence>
<keyword evidence="4" id="KW-0067">ATP-binding</keyword>
<name>A0ABS4CKJ8_9ENTE</name>
<evidence type="ECO:0000313" key="7">
    <source>
        <dbReference type="EMBL" id="MBP1046993.1"/>
    </source>
</evidence>
<evidence type="ECO:0000313" key="8">
    <source>
        <dbReference type="Proteomes" id="UP000673375"/>
    </source>
</evidence>
<protein>
    <recommendedName>
        <fullName evidence="5">Thiamine diphosphokinase</fullName>
        <ecNumber evidence="5">2.7.6.2</ecNumber>
    </recommendedName>
</protein>
<dbReference type="NCBIfam" id="TIGR01378">
    <property type="entry name" value="thi_PPkinase"/>
    <property type="match status" value="1"/>
</dbReference>
<keyword evidence="8" id="KW-1185">Reference proteome</keyword>
<evidence type="ECO:0000259" key="6">
    <source>
        <dbReference type="SMART" id="SM00983"/>
    </source>
</evidence>
<dbReference type="GO" id="GO:0004788">
    <property type="term" value="F:thiamine diphosphokinase activity"/>
    <property type="evidence" value="ECO:0007669"/>
    <property type="project" value="UniProtKB-EC"/>
</dbReference>
<comment type="caution">
    <text evidence="7">The sequence shown here is derived from an EMBL/GenBank/DDBJ whole genome shotgun (WGS) entry which is preliminary data.</text>
</comment>
<evidence type="ECO:0000256" key="3">
    <source>
        <dbReference type="ARBA" id="ARBA00022777"/>
    </source>
</evidence>
<dbReference type="Pfam" id="PF04265">
    <property type="entry name" value="TPK_B1_binding"/>
    <property type="match status" value="1"/>
</dbReference>
<dbReference type="PANTHER" id="PTHR41299:SF1">
    <property type="entry name" value="THIAMINE PYROPHOSPHOKINASE"/>
    <property type="match status" value="1"/>
</dbReference>
<dbReference type="Pfam" id="PF04263">
    <property type="entry name" value="TPK_catalytic"/>
    <property type="match status" value="1"/>
</dbReference>
<evidence type="ECO:0000256" key="5">
    <source>
        <dbReference type="NCBIfam" id="TIGR01378"/>
    </source>
</evidence>
<dbReference type="PANTHER" id="PTHR41299">
    <property type="entry name" value="THIAMINE PYROPHOSPHOKINASE"/>
    <property type="match status" value="1"/>
</dbReference>
<dbReference type="InterPro" id="IPR007373">
    <property type="entry name" value="Thiamin_PyroPKinase_B1-bd"/>
</dbReference>
<evidence type="ECO:0000256" key="2">
    <source>
        <dbReference type="ARBA" id="ARBA00022741"/>
    </source>
</evidence>
<gene>
    <name evidence="7" type="ORF">I6N96_12000</name>
</gene>
<accession>A0ABS4CKJ8</accession>
<dbReference type="Proteomes" id="UP000673375">
    <property type="component" value="Unassembled WGS sequence"/>
</dbReference>
<reference evidence="7 8" key="1">
    <citation type="submission" date="2020-12" db="EMBL/GenBank/DDBJ databases">
        <title>Vagococcus allomyrinae sp. nov. and Enterococcus lavae sp. nov., isolated from the larvae of Allomyrina dichotoma.</title>
        <authorList>
            <person name="Lee S.D."/>
        </authorList>
    </citation>
    <scope>NUCLEOTIDE SEQUENCE [LARGE SCALE GENOMIC DNA]</scope>
    <source>
        <strain evidence="7 8">BWM-S5</strain>
    </source>
</reference>
<dbReference type="InterPro" id="IPR007371">
    <property type="entry name" value="TPK_catalytic"/>
</dbReference>
<dbReference type="CDD" id="cd07995">
    <property type="entry name" value="TPK"/>
    <property type="match status" value="1"/>
</dbReference>
<dbReference type="EMBL" id="JAEDXU010000006">
    <property type="protein sequence ID" value="MBP1046993.1"/>
    <property type="molecule type" value="Genomic_DNA"/>
</dbReference>
<dbReference type="EC" id="2.7.6.2" evidence="5"/>
<dbReference type="InterPro" id="IPR036759">
    <property type="entry name" value="TPK_catalytic_sf"/>
</dbReference>